<evidence type="ECO:0000256" key="2">
    <source>
        <dbReference type="ARBA" id="ARBA00012400"/>
    </source>
</evidence>
<dbReference type="InterPro" id="IPR028281">
    <property type="entry name" value="Sirohaem_synthase_central"/>
</dbReference>
<dbReference type="EC" id="1.3.1.76" evidence="2"/>
<feature type="domain" description="Siroheme synthase central" evidence="8">
    <location>
        <begin position="121"/>
        <end position="146"/>
    </location>
</feature>
<dbReference type="InterPro" id="IPR037115">
    <property type="entry name" value="Sirohaem_synt_dimer_dom_sf"/>
</dbReference>
<dbReference type="InterPro" id="IPR028161">
    <property type="entry name" value="Met8-like"/>
</dbReference>
<dbReference type="PANTHER" id="PTHR35330:SF1">
    <property type="entry name" value="SIROHEME BIOSYNTHESIS PROTEIN MET8"/>
    <property type="match status" value="1"/>
</dbReference>
<keyword evidence="3" id="KW-0560">Oxidoreductase</keyword>
<dbReference type="Pfam" id="PF10414">
    <property type="entry name" value="CysG_dimeriser"/>
    <property type="match status" value="1"/>
</dbReference>
<dbReference type="Gene3D" id="3.30.160.110">
    <property type="entry name" value="Siroheme synthase, domain 2"/>
    <property type="match status" value="1"/>
</dbReference>
<keyword evidence="10" id="KW-1185">Reference proteome</keyword>
<dbReference type="InterPro" id="IPR006367">
    <property type="entry name" value="Sirohaem_synthase_N"/>
</dbReference>
<evidence type="ECO:0000256" key="6">
    <source>
        <dbReference type="ARBA" id="ARBA00047561"/>
    </source>
</evidence>
<dbReference type="RefSeq" id="WP_092333460.1">
    <property type="nucleotide sequence ID" value="NZ_FNCP01000012.1"/>
</dbReference>
<dbReference type="OrthoDB" id="9773765at2"/>
<organism evidence="9 10">
    <name type="scientific">Desulfosporosinus hippei DSM 8344</name>
    <dbReference type="NCBI Taxonomy" id="1121419"/>
    <lineage>
        <taxon>Bacteria</taxon>
        <taxon>Bacillati</taxon>
        <taxon>Bacillota</taxon>
        <taxon>Clostridia</taxon>
        <taxon>Eubacteriales</taxon>
        <taxon>Desulfitobacteriaceae</taxon>
        <taxon>Desulfosporosinus</taxon>
    </lineage>
</organism>
<dbReference type="SUPFAM" id="SSF51735">
    <property type="entry name" value="NAD(P)-binding Rossmann-fold domains"/>
    <property type="match status" value="1"/>
</dbReference>
<evidence type="ECO:0000256" key="5">
    <source>
        <dbReference type="ARBA" id="ARBA00023244"/>
    </source>
</evidence>
<proteinExistence type="predicted"/>
<dbReference type="SUPFAM" id="SSF75615">
    <property type="entry name" value="Siroheme synthase middle domains-like"/>
    <property type="match status" value="1"/>
</dbReference>
<dbReference type="Gene3D" id="1.10.8.210">
    <property type="entry name" value="Sirohaem synthase, dimerisation domain"/>
    <property type="match status" value="1"/>
</dbReference>
<dbReference type="GO" id="GO:0043115">
    <property type="term" value="F:precorrin-2 dehydrogenase activity"/>
    <property type="evidence" value="ECO:0007669"/>
    <property type="project" value="UniProtKB-EC"/>
</dbReference>
<keyword evidence="4" id="KW-0520">NAD</keyword>
<dbReference type="NCBIfam" id="TIGR01470">
    <property type="entry name" value="cysG_Nterm"/>
    <property type="match status" value="1"/>
</dbReference>
<dbReference type="InterPro" id="IPR019478">
    <property type="entry name" value="Sirohaem_synthase_dimer_dom"/>
</dbReference>
<feature type="domain" description="Sirohaem synthase dimerisation" evidence="7">
    <location>
        <begin position="157"/>
        <end position="205"/>
    </location>
</feature>
<gene>
    <name evidence="9" type="ORF">SAMN05443529_11288</name>
</gene>
<evidence type="ECO:0000256" key="3">
    <source>
        <dbReference type="ARBA" id="ARBA00023002"/>
    </source>
</evidence>
<dbReference type="PANTHER" id="PTHR35330">
    <property type="entry name" value="SIROHEME BIOSYNTHESIS PROTEIN MET8"/>
    <property type="match status" value="1"/>
</dbReference>
<dbReference type="GO" id="GO:0004325">
    <property type="term" value="F:ferrochelatase activity"/>
    <property type="evidence" value="ECO:0007669"/>
    <property type="project" value="InterPro"/>
</dbReference>
<dbReference type="EMBL" id="FNCP01000012">
    <property type="protein sequence ID" value="SDH35098.1"/>
    <property type="molecule type" value="Genomic_DNA"/>
</dbReference>
<dbReference type="Pfam" id="PF13241">
    <property type="entry name" value="NAD_binding_7"/>
    <property type="match status" value="1"/>
</dbReference>
<evidence type="ECO:0000259" key="7">
    <source>
        <dbReference type="Pfam" id="PF10414"/>
    </source>
</evidence>
<reference evidence="10" key="1">
    <citation type="submission" date="2016-10" db="EMBL/GenBank/DDBJ databases">
        <authorList>
            <person name="Varghese N."/>
            <person name="Submissions S."/>
        </authorList>
    </citation>
    <scope>NUCLEOTIDE SEQUENCE [LARGE SCALE GENOMIC DNA]</scope>
    <source>
        <strain evidence="10">DSM 8344</strain>
    </source>
</reference>
<keyword evidence="5" id="KW-0627">Porphyrin biosynthesis</keyword>
<dbReference type="AlphaFoldDB" id="A0A1G8BPX3"/>
<evidence type="ECO:0000256" key="1">
    <source>
        <dbReference type="ARBA" id="ARBA00005010"/>
    </source>
</evidence>
<dbReference type="STRING" id="1121419.SAMN05443529_11288"/>
<dbReference type="Proteomes" id="UP000198656">
    <property type="component" value="Unassembled WGS sequence"/>
</dbReference>
<accession>A0A1G8BPX3</accession>
<dbReference type="UniPathway" id="UPA00262">
    <property type="reaction ID" value="UER00222"/>
</dbReference>
<evidence type="ECO:0000313" key="9">
    <source>
        <dbReference type="EMBL" id="SDH35098.1"/>
    </source>
</evidence>
<dbReference type="Gene3D" id="3.40.50.720">
    <property type="entry name" value="NAD(P)-binding Rossmann-like Domain"/>
    <property type="match status" value="1"/>
</dbReference>
<name>A0A1G8BPX3_9FIRM</name>
<dbReference type="Pfam" id="PF14824">
    <property type="entry name" value="Sirohm_synth_M"/>
    <property type="match status" value="1"/>
</dbReference>
<evidence type="ECO:0000259" key="8">
    <source>
        <dbReference type="Pfam" id="PF14824"/>
    </source>
</evidence>
<comment type="catalytic activity">
    <reaction evidence="6">
        <text>precorrin-2 + NAD(+) = sirohydrochlorin + NADH + 2 H(+)</text>
        <dbReference type="Rhea" id="RHEA:15613"/>
        <dbReference type="ChEBI" id="CHEBI:15378"/>
        <dbReference type="ChEBI" id="CHEBI:57540"/>
        <dbReference type="ChEBI" id="CHEBI:57945"/>
        <dbReference type="ChEBI" id="CHEBI:58351"/>
        <dbReference type="ChEBI" id="CHEBI:58827"/>
        <dbReference type="EC" id="1.3.1.76"/>
    </reaction>
</comment>
<dbReference type="GO" id="GO:0019354">
    <property type="term" value="P:siroheme biosynthetic process"/>
    <property type="evidence" value="ECO:0007669"/>
    <property type="project" value="UniProtKB-UniPathway"/>
</dbReference>
<dbReference type="InterPro" id="IPR036291">
    <property type="entry name" value="NAD(P)-bd_dom_sf"/>
</dbReference>
<evidence type="ECO:0000313" key="10">
    <source>
        <dbReference type="Proteomes" id="UP000198656"/>
    </source>
</evidence>
<comment type="pathway">
    <text evidence="1">Porphyrin-containing compound metabolism; siroheme biosynthesis; sirohydrochlorin from precorrin-2: step 1/1.</text>
</comment>
<protein>
    <recommendedName>
        <fullName evidence="2">precorrin-2 dehydrogenase</fullName>
        <ecNumber evidence="2">1.3.1.76</ecNumber>
    </recommendedName>
</protein>
<evidence type="ECO:0000256" key="4">
    <source>
        <dbReference type="ARBA" id="ARBA00023027"/>
    </source>
</evidence>
<sequence length="212" mass="23953">MSQYYPIFIDLHALPVLVVGGGKVALRKVQTLLHHGSLVRIVSPRLVPELKELIDGKTCFWREKEYSAEDIQDSMLVYSCTELEEINAQVSQDAKGKHRLVNVVDDPEKCSFIVPSIMEKGDLKIAVSTGGSSPIVARQVRGELEDLYGQEMAEYLKLLKNWRSRVKSELPPEKRTVFWNRATDGEIRELIKAQRLTEAKGVLEKCFLSLLG</sequence>